<dbReference type="EMBL" id="BOMS01000108">
    <property type="protein sequence ID" value="GIE70642.1"/>
    <property type="molecule type" value="Genomic_DNA"/>
</dbReference>
<comment type="caution">
    <text evidence="2">The sequence shown here is derived from an EMBL/GenBank/DDBJ whole genome shotgun (WGS) entry which is preliminary data.</text>
</comment>
<keyword evidence="3" id="KW-1185">Reference proteome</keyword>
<sequence length="66" mass="6688">MQGHGVAPYIAAEEPRGPGAGALQSQQDSDRGGLTGSVGAEEPGDLPGANHQIEAVERFDGTEGLM</sequence>
<gene>
    <name evidence="2" type="ORF">Apa02nite_067500</name>
</gene>
<feature type="compositionally biased region" description="Basic and acidic residues" evidence="1">
    <location>
        <begin position="54"/>
        <end position="66"/>
    </location>
</feature>
<evidence type="ECO:0000313" key="2">
    <source>
        <dbReference type="EMBL" id="GIE70642.1"/>
    </source>
</evidence>
<accession>A0ABQ4BIY0</accession>
<organism evidence="2 3">
    <name type="scientific">Actinoplanes palleronii</name>
    <dbReference type="NCBI Taxonomy" id="113570"/>
    <lineage>
        <taxon>Bacteria</taxon>
        <taxon>Bacillati</taxon>
        <taxon>Actinomycetota</taxon>
        <taxon>Actinomycetes</taxon>
        <taxon>Micromonosporales</taxon>
        <taxon>Micromonosporaceae</taxon>
        <taxon>Actinoplanes</taxon>
    </lineage>
</organism>
<name>A0ABQ4BIY0_9ACTN</name>
<evidence type="ECO:0000313" key="3">
    <source>
        <dbReference type="Proteomes" id="UP000624709"/>
    </source>
</evidence>
<reference evidence="2 3" key="1">
    <citation type="submission" date="2021-01" db="EMBL/GenBank/DDBJ databases">
        <title>Whole genome shotgun sequence of Actinoplanes palleronii NBRC 14916.</title>
        <authorList>
            <person name="Komaki H."/>
            <person name="Tamura T."/>
        </authorList>
    </citation>
    <scope>NUCLEOTIDE SEQUENCE [LARGE SCALE GENOMIC DNA]</scope>
    <source>
        <strain evidence="2 3">NBRC 14916</strain>
    </source>
</reference>
<proteinExistence type="predicted"/>
<evidence type="ECO:0000256" key="1">
    <source>
        <dbReference type="SAM" id="MobiDB-lite"/>
    </source>
</evidence>
<dbReference type="Proteomes" id="UP000624709">
    <property type="component" value="Unassembled WGS sequence"/>
</dbReference>
<feature type="region of interest" description="Disordered" evidence="1">
    <location>
        <begin position="1"/>
        <end position="66"/>
    </location>
</feature>
<protein>
    <submittedName>
        <fullName evidence="2">Uncharacterized protein</fullName>
    </submittedName>
</protein>